<dbReference type="PANTHER" id="PTHR43399:SF4">
    <property type="entry name" value="CELL WALL-ASSOCIATED PROTEASE"/>
    <property type="match status" value="1"/>
</dbReference>
<organism evidence="7 8">
    <name type="scientific">Flavobacterium flabelliforme</name>
    <dbReference type="NCBI Taxonomy" id="2816119"/>
    <lineage>
        <taxon>Bacteria</taxon>
        <taxon>Pseudomonadati</taxon>
        <taxon>Bacteroidota</taxon>
        <taxon>Flavobacteriia</taxon>
        <taxon>Flavobacteriales</taxon>
        <taxon>Flavobacteriaceae</taxon>
        <taxon>Flavobacterium</taxon>
    </lineage>
</organism>
<protein>
    <submittedName>
        <fullName evidence="7">S8 family peptidase</fullName>
    </submittedName>
</protein>
<evidence type="ECO:0000256" key="1">
    <source>
        <dbReference type="ARBA" id="ARBA00011073"/>
    </source>
</evidence>
<feature type="active site" description="Charge relay system" evidence="5">
    <location>
        <position position="318"/>
    </location>
</feature>
<dbReference type="PRINTS" id="PR00723">
    <property type="entry name" value="SUBTILISIN"/>
</dbReference>
<feature type="domain" description="Peptidase S8/S53" evidence="6">
    <location>
        <begin position="73"/>
        <end position="522"/>
    </location>
</feature>
<feature type="active site" description="Charge relay system" evidence="5">
    <location>
        <position position="81"/>
    </location>
</feature>
<evidence type="ECO:0000259" key="6">
    <source>
        <dbReference type="Pfam" id="PF00082"/>
    </source>
</evidence>
<dbReference type="Proteomes" id="UP000674217">
    <property type="component" value="Unassembled WGS sequence"/>
</dbReference>
<keyword evidence="2 5" id="KW-0645">Protease</keyword>
<evidence type="ECO:0000256" key="3">
    <source>
        <dbReference type="ARBA" id="ARBA00022801"/>
    </source>
</evidence>
<dbReference type="PROSITE" id="PS00137">
    <property type="entry name" value="SUBTILASE_HIS"/>
    <property type="match status" value="1"/>
</dbReference>
<dbReference type="PROSITE" id="PS51892">
    <property type="entry name" value="SUBTILASE"/>
    <property type="match status" value="1"/>
</dbReference>
<dbReference type="SUPFAM" id="SSF52743">
    <property type="entry name" value="Subtilisin-like"/>
    <property type="match status" value="1"/>
</dbReference>
<evidence type="ECO:0000313" key="8">
    <source>
        <dbReference type="Proteomes" id="UP000674217"/>
    </source>
</evidence>
<keyword evidence="8" id="KW-1185">Reference proteome</keyword>
<accession>A0ABS5CVA1</accession>
<sequence length="567" mass="64141">MKSVYIFILVVLFIVSCNIVKNPKNGYIISANKMEASKIALQNWYHKDYQHDAIPGISLEKFYKQNLKSAKSKSVIVAVIDTQIDVNHEDLKGQLWTNTKEIPNNGIDDDHNGYIDDVNGWNFLGTKSGGYVVWANFEYTRLVRDWESFFKDKTESQISAQDRSNYKDYLKALTKLEQEAIYYNNWLKSLKYSVVTYPAAKDSLKHYFPKEDYTYQQLDSLYQKYKINDKTFRKRREDGDMDIGAMIGFMKARFDFNEKSLEDVKENEAQIDSIVNKNLNIYFDERSGLDDNPKILGRGYGNNNVSNTKAGHRLLQDHGTKVSGIIAADRKNNFGIKGIAQNVKIMPLNISASGDEHDKDIAMAIYYAVNNGAKVINMSFGKEFSLHKEWVFDAFQYAEQHNVLIVHSAGNNSFNVDENPYYPTDVAYDGSKEICQNFINVGSISSKLDRTFVSGFSNYGKLNVDLFAPGEEIYSTSASNSYKVDAGTSLAAPMVSGTAALIWSYYPSLTVTEVKQIILDSGTAYDLEVLFPGGEGKRVKFSELSKSGKVLNVYNAMERAKEVSKKK</sequence>
<comment type="caution">
    <text evidence="7">The sequence shown here is derived from an EMBL/GenBank/DDBJ whole genome shotgun (WGS) entry which is preliminary data.</text>
</comment>
<evidence type="ECO:0000313" key="7">
    <source>
        <dbReference type="EMBL" id="MBP4142541.1"/>
    </source>
</evidence>
<gene>
    <name evidence="7" type="ORF">J3S90_12085</name>
</gene>
<dbReference type="EMBL" id="JAGFBU010000004">
    <property type="protein sequence ID" value="MBP4142541.1"/>
    <property type="molecule type" value="Genomic_DNA"/>
</dbReference>
<dbReference type="PANTHER" id="PTHR43399">
    <property type="entry name" value="SUBTILISIN-RELATED"/>
    <property type="match status" value="1"/>
</dbReference>
<dbReference type="RefSeq" id="WP_210646393.1">
    <property type="nucleotide sequence ID" value="NZ_JAGFBU010000004.1"/>
</dbReference>
<dbReference type="InterPro" id="IPR036852">
    <property type="entry name" value="Peptidase_S8/S53_dom_sf"/>
</dbReference>
<dbReference type="InterPro" id="IPR051048">
    <property type="entry name" value="Peptidase_S8/S53_subtilisin"/>
</dbReference>
<dbReference type="InterPro" id="IPR023828">
    <property type="entry name" value="Peptidase_S8_Ser-AS"/>
</dbReference>
<comment type="similarity">
    <text evidence="1 5">Belongs to the peptidase S8 family.</text>
</comment>
<feature type="active site" description="Charge relay system" evidence="5">
    <location>
        <position position="489"/>
    </location>
</feature>
<dbReference type="Pfam" id="PF00082">
    <property type="entry name" value="Peptidase_S8"/>
    <property type="match status" value="1"/>
</dbReference>
<reference evidence="7 8" key="1">
    <citation type="submission" date="2021-03" db="EMBL/GenBank/DDBJ databases">
        <title>Flavobacterium Flabelliformis Sp. Nov. And Flavobacterium Geliluteum Sp. Nov., Two Novel Multidrug Resistant Psychrophilic Species Isolated From Antarctica.</title>
        <authorList>
            <person name="Kralova S."/>
            <person name="Busse H.J."/>
            <person name="Bezdicek M."/>
            <person name="Nykrynova M."/>
            <person name="Kroupova E."/>
            <person name="Krsek D."/>
            <person name="Sedlacek I."/>
        </authorList>
    </citation>
    <scope>NUCLEOTIDE SEQUENCE [LARGE SCALE GENOMIC DNA]</scope>
    <source>
        <strain evidence="7 8">P4023</strain>
    </source>
</reference>
<dbReference type="InterPro" id="IPR000209">
    <property type="entry name" value="Peptidase_S8/S53_dom"/>
</dbReference>
<evidence type="ECO:0000256" key="5">
    <source>
        <dbReference type="PROSITE-ProRule" id="PRU01240"/>
    </source>
</evidence>
<keyword evidence="4 5" id="KW-0720">Serine protease</keyword>
<proteinExistence type="inferred from homology"/>
<keyword evidence="3 5" id="KW-0378">Hydrolase</keyword>
<evidence type="ECO:0000256" key="2">
    <source>
        <dbReference type="ARBA" id="ARBA00022670"/>
    </source>
</evidence>
<evidence type="ECO:0000256" key="4">
    <source>
        <dbReference type="ARBA" id="ARBA00022825"/>
    </source>
</evidence>
<dbReference type="InterPro" id="IPR015500">
    <property type="entry name" value="Peptidase_S8_subtilisin-rel"/>
</dbReference>
<dbReference type="Gene3D" id="3.40.50.200">
    <property type="entry name" value="Peptidase S8/S53 domain"/>
    <property type="match status" value="2"/>
</dbReference>
<name>A0ABS5CVA1_9FLAO</name>
<dbReference type="InterPro" id="IPR034080">
    <property type="entry name" value="Protease_P7-like_dom"/>
</dbReference>
<dbReference type="PROSITE" id="PS00138">
    <property type="entry name" value="SUBTILASE_SER"/>
    <property type="match status" value="1"/>
</dbReference>
<dbReference type="CDD" id="cd07483">
    <property type="entry name" value="Peptidases_S8_Subtilisin_Novo-like"/>
    <property type="match status" value="1"/>
</dbReference>
<dbReference type="PROSITE" id="PS51257">
    <property type="entry name" value="PROKAR_LIPOPROTEIN"/>
    <property type="match status" value="1"/>
</dbReference>
<dbReference type="InterPro" id="IPR022398">
    <property type="entry name" value="Peptidase_S8_His-AS"/>
</dbReference>